<feature type="transmembrane region" description="Helical" evidence="1">
    <location>
        <begin position="92"/>
        <end position="121"/>
    </location>
</feature>
<accession>A0ABV0RUV2</accession>
<keyword evidence="3" id="KW-1185">Reference proteome</keyword>
<sequence>MEASSRVLLLPFVEFSYSAAFCILDRQFAEVAIVQFSLTLLYCWFSPTCNLVALSEGEVLANSSLCKNDSRLYVRWKYPIFTMIWNFGYNQYCSFALIFLSAIKIIYMCFSYLFVCLQALWMHLD</sequence>
<name>A0ABV0RUV2_9TELE</name>
<organism evidence="2 3">
    <name type="scientific">Xenoophorus captivus</name>
    <dbReference type="NCBI Taxonomy" id="1517983"/>
    <lineage>
        <taxon>Eukaryota</taxon>
        <taxon>Metazoa</taxon>
        <taxon>Chordata</taxon>
        <taxon>Craniata</taxon>
        <taxon>Vertebrata</taxon>
        <taxon>Euteleostomi</taxon>
        <taxon>Actinopterygii</taxon>
        <taxon>Neopterygii</taxon>
        <taxon>Teleostei</taxon>
        <taxon>Neoteleostei</taxon>
        <taxon>Acanthomorphata</taxon>
        <taxon>Ovalentaria</taxon>
        <taxon>Atherinomorphae</taxon>
        <taxon>Cyprinodontiformes</taxon>
        <taxon>Goodeidae</taxon>
        <taxon>Xenoophorus</taxon>
    </lineage>
</organism>
<keyword evidence="1" id="KW-0472">Membrane</keyword>
<feature type="non-terminal residue" evidence="2">
    <location>
        <position position="125"/>
    </location>
</feature>
<protein>
    <submittedName>
        <fullName evidence="2">Uncharacterized protein</fullName>
    </submittedName>
</protein>
<dbReference type="EMBL" id="JAHRIN010058861">
    <property type="protein sequence ID" value="MEQ2211283.1"/>
    <property type="molecule type" value="Genomic_DNA"/>
</dbReference>
<evidence type="ECO:0000256" key="1">
    <source>
        <dbReference type="SAM" id="Phobius"/>
    </source>
</evidence>
<evidence type="ECO:0000313" key="2">
    <source>
        <dbReference type="EMBL" id="MEQ2211283.1"/>
    </source>
</evidence>
<keyword evidence="1" id="KW-1133">Transmembrane helix</keyword>
<dbReference type="Proteomes" id="UP001434883">
    <property type="component" value="Unassembled WGS sequence"/>
</dbReference>
<reference evidence="2 3" key="1">
    <citation type="submission" date="2021-06" db="EMBL/GenBank/DDBJ databases">
        <authorList>
            <person name="Palmer J.M."/>
        </authorList>
    </citation>
    <scope>NUCLEOTIDE SEQUENCE [LARGE SCALE GENOMIC DNA]</scope>
    <source>
        <strain evidence="2 3">XC_2019</strain>
        <tissue evidence="2">Muscle</tissue>
    </source>
</reference>
<evidence type="ECO:0000313" key="3">
    <source>
        <dbReference type="Proteomes" id="UP001434883"/>
    </source>
</evidence>
<comment type="caution">
    <text evidence="2">The sequence shown here is derived from an EMBL/GenBank/DDBJ whole genome shotgun (WGS) entry which is preliminary data.</text>
</comment>
<keyword evidence="1" id="KW-0812">Transmembrane</keyword>
<gene>
    <name evidence="2" type="ORF">XENOCAPTIV_020877</name>
</gene>
<proteinExistence type="predicted"/>